<dbReference type="PROSITE" id="PS00383">
    <property type="entry name" value="TYR_PHOSPHATASE_1"/>
    <property type="match status" value="1"/>
</dbReference>
<organism evidence="4 5">
    <name type="scientific">Bifidobacterium commune</name>
    <dbReference type="NCBI Taxonomy" id="1505727"/>
    <lineage>
        <taxon>Bacteria</taxon>
        <taxon>Bacillati</taxon>
        <taxon>Actinomycetota</taxon>
        <taxon>Actinomycetes</taxon>
        <taxon>Bifidobacteriales</taxon>
        <taxon>Bifidobacteriaceae</taxon>
        <taxon>Bifidobacterium</taxon>
    </lineage>
</organism>
<protein>
    <submittedName>
        <fullName evidence="4">Protein-tyrosine phosphatase</fullName>
    </submittedName>
</protein>
<dbReference type="InterPro" id="IPR026893">
    <property type="entry name" value="Tyr/Ser_Pase_IphP-type"/>
</dbReference>
<dbReference type="Pfam" id="PF13350">
    <property type="entry name" value="Y_phosphatase3"/>
    <property type="match status" value="1"/>
</dbReference>
<dbReference type="GO" id="GO:0004721">
    <property type="term" value="F:phosphoprotein phosphatase activity"/>
    <property type="evidence" value="ECO:0007669"/>
    <property type="project" value="InterPro"/>
</dbReference>
<gene>
    <name evidence="4" type="ORF">GA0061077_1221</name>
</gene>
<dbReference type="PROSITE" id="PS50056">
    <property type="entry name" value="TYR_PHOSPHATASE_2"/>
    <property type="match status" value="1"/>
</dbReference>
<reference evidence="5" key="1">
    <citation type="submission" date="2016-08" db="EMBL/GenBank/DDBJ databases">
        <authorList>
            <person name="Varghese N."/>
            <person name="Submissions Spin"/>
        </authorList>
    </citation>
    <scope>NUCLEOTIDE SEQUENCE [LARGE SCALE GENOMIC DNA]</scope>
    <source>
        <strain evidence="5">R-52791</strain>
    </source>
</reference>
<evidence type="ECO:0000256" key="2">
    <source>
        <dbReference type="SAM" id="MobiDB-lite"/>
    </source>
</evidence>
<dbReference type="EMBL" id="FMBL01000003">
    <property type="protein sequence ID" value="SCC80488.1"/>
    <property type="molecule type" value="Genomic_DNA"/>
</dbReference>
<evidence type="ECO:0000256" key="1">
    <source>
        <dbReference type="ARBA" id="ARBA00009580"/>
    </source>
</evidence>
<dbReference type="SUPFAM" id="SSF52799">
    <property type="entry name" value="(Phosphotyrosine protein) phosphatases II"/>
    <property type="match status" value="1"/>
</dbReference>
<feature type="domain" description="Tyrosine specific protein phosphatases" evidence="3">
    <location>
        <begin position="153"/>
        <end position="183"/>
    </location>
</feature>
<comment type="similarity">
    <text evidence="1">Belongs to the protein-tyrosine phosphatase family.</text>
</comment>
<dbReference type="Gene3D" id="3.90.190.10">
    <property type="entry name" value="Protein tyrosine phosphatase superfamily"/>
    <property type="match status" value="1"/>
</dbReference>
<proteinExistence type="inferred from homology"/>
<dbReference type="OrthoDB" id="1188001at2"/>
<feature type="region of interest" description="Disordered" evidence="2">
    <location>
        <begin position="1"/>
        <end position="27"/>
    </location>
</feature>
<evidence type="ECO:0000259" key="3">
    <source>
        <dbReference type="PROSITE" id="PS50056"/>
    </source>
</evidence>
<keyword evidence="5" id="KW-1185">Reference proteome</keyword>
<accession>A0A1C4H730</accession>
<dbReference type="AlphaFoldDB" id="A0A1C4H730"/>
<evidence type="ECO:0000313" key="5">
    <source>
        <dbReference type="Proteomes" id="UP000242610"/>
    </source>
</evidence>
<dbReference type="PANTHER" id="PTHR31126:SF1">
    <property type="entry name" value="TYROSINE SPECIFIC PROTEIN PHOSPHATASES DOMAIN-CONTAINING PROTEIN"/>
    <property type="match status" value="1"/>
</dbReference>
<name>A0A1C4H730_9BIFI</name>
<dbReference type="InterPro" id="IPR029021">
    <property type="entry name" value="Prot-tyrosine_phosphatase-like"/>
</dbReference>
<dbReference type="STRING" id="1505727.GA0061077_1221"/>
<dbReference type="PANTHER" id="PTHR31126">
    <property type="entry name" value="TYROSINE-PROTEIN PHOSPHATASE"/>
    <property type="match status" value="1"/>
</dbReference>
<dbReference type="Proteomes" id="UP000242610">
    <property type="component" value="Unassembled WGS sequence"/>
</dbReference>
<dbReference type="RefSeq" id="WP_091848048.1">
    <property type="nucleotide sequence ID" value="NZ_FMBL01000003.1"/>
</dbReference>
<evidence type="ECO:0000313" key="4">
    <source>
        <dbReference type="EMBL" id="SCC80488.1"/>
    </source>
</evidence>
<dbReference type="InterPro" id="IPR000387">
    <property type="entry name" value="Tyr_Pase_dom"/>
</dbReference>
<dbReference type="InterPro" id="IPR016130">
    <property type="entry name" value="Tyr_Pase_AS"/>
</dbReference>
<sequence>MSDFSEQGLVGNGSVAQGADPDAASDETYLNYRPDGDGAGVEIDGVPNARGIGGYPTTDGHVLRNGLFFRSAGLNFLGEQGIDDLHRLGVKEVVDLRDPLEVEQWPYTLPDDIHVDRVPLFKTPLTEQGGIKGMGKGPNMAEMYGDIVFGSAEQIILILRKLLFDGGRPMLVHCTAGKDRTGITTGILMSLLGVSDDMVVSCYAQSGANLGDTFKETVMQGLSDDEQGVGQITAAQTAMLASPPELMRGVLSSIRKECGSVERYCLQNGMSEDEVARLHALFIE</sequence>